<feature type="compositionally biased region" description="Low complexity" evidence="10">
    <location>
        <begin position="438"/>
        <end position="449"/>
    </location>
</feature>
<dbReference type="GeneID" id="105905196"/>
<feature type="compositionally biased region" description="Low complexity" evidence="10">
    <location>
        <begin position="266"/>
        <end position="282"/>
    </location>
</feature>
<keyword evidence="7" id="KW-0539">Nucleus</keyword>
<dbReference type="PROSITE" id="PS51805">
    <property type="entry name" value="EPHD"/>
    <property type="match status" value="1"/>
</dbReference>
<evidence type="ECO:0000256" key="4">
    <source>
        <dbReference type="ARBA" id="ARBA00022737"/>
    </source>
</evidence>
<sequence>MVSSELYLEVEDDYFANNMKEMIGGCCVCSDERGWAENPLVYCDGHGCNVAVHQACYGIVQVPTGPWFCRKCESQERAARVRCELCPHKDGALKRTDNGGWAHVVCALYIPEVEFANVSTMEPIVLQSVPHERYNKTCYICEEQGRESKAATGACMTCNKHGCRQAFHVTCAQFAGLLCEEQGSDADNVKYCGYCKYHYSKLRRSKGRGSRAQSLSDSSSHSLDKHHDQDKKKHKERDRHKPRHKKLLELTPSLVPGHLMVPTEKSYNSGSSSAGSLSSMSGPMQKRIDDGSARFTNANFQEVSAHAGGGGCKEGTVAEMKSMEGKNKKANNHCPAQRGRKSMTGKPLGAVVTTATSSTTSCSPFQQSLLLGGSSNTKTTSSSSVVQPASDFPSFSEAGLRGGDSYTSTTFGRCLTKPLGEGGSSEGASLNTFGSMISPPAASSSSSLSGKTFESPHASSGELGGLAMAGYKRPQPSSTPSVLSSATSTGAPEDGVKGKKKRGNWRNRYGPCFTTTAPDPKLTESPEHGAPSATPASASPALTTAIMAARGGSSSSSSSSSGGGVGESLGVQKSPSLLRNGTLQGLGVSSAPSGPGAFPSSDVAGPVASVMPGSELPQQQQTTASLPPPAPFSTAPATATSTANTHSNSLAGPSFNLAPPHMFGNRLNPNSTMAALIAQSESTSTDPDVGDGNHGFPRRGASPKANLSPRSPPASGLHIRYDPLGSVGSVGSGPADSALPPVATSLQQLLERQWSDGQQFLLQHGAQGDVVGMLKSLHQLQQENRRLEEQIKTLTMRKERLQLLSAQLSVPFTSSSSNPACAAPGSSPHAHPSHAHADMLSGSRSIHLGGGIGTDSTQHTQDSLPGGHGNNSSSGGSTSSLSTPPSVSHSPPQQQQVNGVALATGAAPSGVMAGAGVPAGLMGALQGGGGALAMSGIVGALNGVIHTSPALGQNASPLQQHAAAATSVVTSGALPINSSSSASGKTSAVHRGQITEQQRQFLLQQQQQIQHLLTTPQTTQEQQQHQQQQHQQQHQHQQHQHQHQQHQDFQQLQQLSSSSQLPAAQSAIAANPFLAMHSDAAATTGTQKNTRLSEKAVAVSGQEKT</sequence>
<feature type="region of interest" description="Disordered" evidence="10">
    <location>
        <begin position="417"/>
        <end position="668"/>
    </location>
</feature>
<keyword evidence="6" id="KW-0862">Zinc</keyword>
<dbReference type="AlphaFoldDB" id="A0A8M1KUE1"/>
<dbReference type="InterPro" id="IPR049775">
    <property type="entry name" value="AF10_ePHD"/>
</dbReference>
<dbReference type="GO" id="GO:0006357">
    <property type="term" value="P:regulation of transcription by RNA polymerase II"/>
    <property type="evidence" value="ECO:0007669"/>
    <property type="project" value="TreeGrafter"/>
</dbReference>
<evidence type="ECO:0000256" key="2">
    <source>
        <dbReference type="ARBA" id="ARBA00022553"/>
    </source>
</evidence>
<dbReference type="FunFam" id="3.30.40.10:FF:000053">
    <property type="entry name" value="protein AF-10 isoform X2"/>
    <property type="match status" value="1"/>
</dbReference>
<dbReference type="PROSITE" id="PS01359">
    <property type="entry name" value="ZF_PHD_1"/>
    <property type="match status" value="1"/>
</dbReference>
<reference evidence="14" key="1">
    <citation type="submission" date="2025-08" db="UniProtKB">
        <authorList>
            <consortium name="RefSeq"/>
        </authorList>
    </citation>
    <scope>IDENTIFICATION</scope>
</reference>
<dbReference type="InterPro" id="IPR050701">
    <property type="entry name" value="Histone_Mod_Regulator"/>
</dbReference>
<feature type="compositionally biased region" description="Low complexity" evidence="10">
    <location>
        <begin position="374"/>
        <end position="384"/>
    </location>
</feature>
<feature type="compositionally biased region" description="Low complexity" evidence="10">
    <location>
        <begin position="210"/>
        <end position="221"/>
    </location>
</feature>
<evidence type="ECO:0000259" key="12">
    <source>
        <dbReference type="PROSITE" id="PS51805"/>
    </source>
</evidence>
<dbReference type="OrthoDB" id="20839at2759"/>
<feature type="compositionally biased region" description="Low complexity" evidence="10">
    <location>
        <begin position="1047"/>
        <end position="1063"/>
    </location>
</feature>
<evidence type="ECO:0000256" key="7">
    <source>
        <dbReference type="ARBA" id="ARBA00023242"/>
    </source>
</evidence>
<feature type="compositionally biased region" description="Low complexity" evidence="10">
    <location>
        <begin position="632"/>
        <end position="651"/>
    </location>
</feature>
<dbReference type="InterPro" id="IPR049773">
    <property type="entry name" value="AF10-like_CC"/>
</dbReference>
<protein>
    <submittedName>
        <fullName evidence="14">Protein AF-10</fullName>
    </submittedName>
</protein>
<evidence type="ECO:0000313" key="13">
    <source>
        <dbReference type="Proteomes" id="UP000515152"/>
    </source>
</evidence>
<feature type="compositionally biased region" description="Low complexity" evidence="10">
    <location>
        <begin position="870"/>
        <end position="897"/>
    </location>
</feature>
<evidence type="ECO:0000256" key="5">
    <source>
        <dbReference type="ARBA" id="ARBA00022771"/>
    </source>
</evidence>
<keyword evidence="3" id="KW-0479">Metal-binding</keyword>
<feature type="region of interest" description="Disordered" evidence="10">
    <location>
        <begin position="814"/>
        <end position="899"/>
    </location>
</feature>
<feature type="compositionally biased region" description="Basic residues" evidence="10">
    <location>
        <begin position="232"/>
        <end position="246"/>
    </location>
</feature>
<feature type="region of interest" description="Disordered" evidence="10">
    <location>
        <begin position="325"/>
        <end position="344"/>
    </location>
</feature>
<evidence type="ECO:0000256" key="9">
    <source>
        <dbReference type="SAM" id="Coils"/>
    </source>
</evidence>
<dbReference type="GO" id="GO:0042393">
    <property type="term" value="F:histone binding"/>
    <property type="evidence" value="ECO:0007669"/>
    <property type="project" value="UniProtKB-ARBA"/>
</dbReference>
<dbReference type="Proteomes" id="UP000515152">
    <property type="component" value="Chromosome 17"/>
</dbReference>
<dbReference type="InterPro" id="IPR034732">
    <property type="entry name" value="EPHD"/>
</dbReference>
<dbReference type="InterPro" id="IPR001965">
    <property type="entry name" value="Znf_PHD"/>
</dbReference>
<keyword evidence="9" id="KW-0175">Coiled coil</keyword>
<organism evidence="13 14">
    <name type="scientific">Clupea harengus</name>
    <name type="common">Atlantic herring</name>
    <dbReference type="NCBI Taxonomy" id="7950"/>
    <lineage>
        <taxon>Eukaryota</taxon>
        <taxon>Metazoa</taxon>
        <taxon>Chordata</taxon>
        <taxon>Craniata</taxon>
        <taxon>Vertebrata</taxon>
        <taxon>Euteleostomi</taxon>
        <taxon>Actinopterygii</taxon>
        <taxon>Neopterygii</taxon>
        <taxon>Teleostei</taxon>
        <taxon>Clupei</taxon>
        <taxon>Clupeiformes</taxon>
        <taxon>Clupeoidei</taxon>
        <taxon>Clupeidae</taxon>
        <taxon>Clupea</taxon>
    </lineage>
</organism>
<feature type="region of interest" description="Disordered" evidence="10">
    <location>
        <begin position="1080"/>
        <end position="1105"/>
    </location>
</feature>
<dbReference type="CTD" id="8028"/>
<feature type="compositionally biased region" description="Low complexity" evidence="10">
    <location>
        <begin position="530"/>
        <end position="560"/>
    </location>
</feature>
<dbReference type="Pfam" id="PF13832">
    <property type="entry name" value="zf-HC5HC2H_2"/>
    <property type="match status" value="1"/>
</dbReference>
<dbReference type="PROSITE" id="PS50016">
    <property type="entry name" value="ZF_PHD_2"/>
    <property type="match status" value="2"/>
</dbReference>
<feature type="compositionally biased region" description="Low complexity" evidence="10">
    <location>
        <begin position="474"/>
        <end position="489"/>
    </location>
</feature>
<feature type="compositionally biased region" description="Low complexity" evidence="10">
    <location>
        <begin position="589"/>
        <end position="601"/>
    </location>
</feature>
<feature type="region of interest" description="Disordered" evidence="10">
    <location>
        <begin position="1015"/>
        <end position="1063"/>
    </location>
</feature>
<feature type="domain" description="PHD-type" evidence="11">
    <location>
        <begin position="135"/>
        <end position="198"/>
    </location>
</feature>
<evidence type="ECO:0000313" key="14">
    <source>
        <dbReference type="RefSeq" id="XP_042566275.1"/>
    </source>
</evidence>
<feature type="region of interest" description="Disordered" evidence="10">
    <location>
        <begin position="374"/>
        <end position="402"/>
    </location>
</feature>
<dbReference type="InterPro" id="IPR049781">
    <property type="entry name" value="AF10/AF17_PHD"/>
</dbReference>
<dbReference type="CDD" id="cd20901">
    <property type="entry name" value="CC_AF10"/>
    <property type="match status" value="1"/>
</dbReference>
<dbReference type="PANTHER" id="PTHR13793:SF93">
    <property type="entry name" value="PROTEIN AF-10"/>
    <property type="match status" value="1"/>
</dbReference>
<dbReference type="InterPro" id="IPR019787">
    <property type="entry name" value="Znf_PHD-finger"/>
</dbReference>
<feature type="compositionally biased region" description="Low complexity" evidence="10">
    <location>
        <begin position="819"/>
        <end position="830"/>
    </location>
</feature>
<dbReference type="FunFam" id="3.30.40.10:FF:000042">
    <property type="entry name" value="protein AF-10 isoform X1"/>
    <property type="match status" value="1"/>
</dbReference>
<dbReference type="PANTHER" id="PTHR13793">
    <property type="entry name" value="PHD FINGER PROTEINS"/>
    <property type="match status" value="1"/>
</dbReference>
<keyword evidence="4" id="KW-0677">Repeat</keyword>
<evidence type="ECO:0000259" key="11">
    <source>
        <dbReference type="PROSITE" id="PS50016"/>
    </source>
</evidence>
<feature type="compositionally biased region" description="Polar residues" evidence="10">
    <location>
        <begin position="1081"/>
        <end position="1090"/>
    </location>
</feature>
<keyword evidence="13" id="KW-1185">Reference proteome</keyword>
<feature type="region of interest" description="Disordered" evidence="10">
    <location>
        <begin position="206"/>
        <end position="285"/>
    </location>
</feature>
<accession>A0A8M1KUE1</accession>
<dbReference type="RefSeq" id="XP_042566275.1">
    <property type="nucleotide sequence ID" value="XM_042710341.1"/>
</dbReference>
<dbReference type="InterPro" id="IPR019786">
    <property type="entry name" value="Zinc_finger_PHD-type_CS"/>
</dbReference>
<keyword evidence="5 8" id="KW-0863">Zinc-finger</keyword>
<dbReference type="SMART" id="SM00249">
    <property type="entry name" value="PHD"/>
    <property type="match status" value="2"/>
</dbReference>
<evidence type="ECO:0000256" key="3">
    <source>
        <dbReference type="ARBA" id="ARBA00022723"/>
    </source>
</evidence>
<dbReference type="KEGG" id="char:105905196"/>
<feature type="compositionally biased region" description="Polar residues" evidence="10">
    <location>
        <begin position="571"/>
        <end position="583"/>
    </location>
</feature>
<feature type="compositionally biased region" description="Basic and acidic residues" evidence="10">
    <location>
        <begin position="222"/>
        <end position="231"/>
    </location>
</feature>
<evidence type="ECO:0000256" key="1">
    <source>
        <dbReference type="ARBA" id="ARBA00004123"/>
    </source>
</evidence>
<feature type="domain" description="PHD-type" evidence="11">
    <location>
        <begin position="23"/>
        <end position="75"/>
    </location>
</feature>
<dbReference type="GO" id="GO:0005634">
    <property type="term" value="C:nucleus"/>
    <property type="evidence" value="ECO:0007669"/>
    <property type="project" value="UniProtKB-SubCell"/>
</dbReference>
<dbReference type="CDD" id="cd15708">
    <property type="entry name" value="ePHD_AF10"/>
    <property type="match status" value="1"/>
</dbReference>
<evidence type="ECO:0000256" key="6">
    <source>
        <dbReference type="ARBA" id="ARBA00022833"/>
    </source>
</evidence>
<gene>
    <name evidence="14" type="primary">mllt10</name>
</gene>
<dbReference type="GO" id="GO:0031491">
    <property type="term" value="F:nucleosome binding"/>
    <property type="evidence" value="ECO:0007669"/>
    <property type="project" value="TreeGrafter"/>
</dbReference>
<feature type="coiled-coil region" evidence="9">
    <location>
        <begin position="770"/>
        <end position="804"/>
    </location>
</feature>
<name>A0A8M1KUE1_CLUHA</name>
<feature type="region of interest" description="Disordered" evidence="10">
    <location>
        <begin position="680"/>
        <end position="720"/>
    </location>
</feature>
<keyword evidence="2" id="KW-0597">Phosphoprotein</keyword>
<feature type="domain" description="PHD-type" evidence="12">
    <location>
        <begin position="80"/>
        <end position="199"/>
    </location>
</feature>
<comment type="subcellular location">
    <subcellularLocation>
        <location evidence="1">Nucleus</location>
    </subcellularLocation>
</comment>
<evidence type="ECO:0000256" key="8">
    <source>
        <dbReference type="PROSITE-ProRule" id="PRU00146"/>
    </source>
</evidence>
<feature type="compositionally biased region" description="Low complexity" evidence="10">
    <location>
        <begin position="1015"/>
        <end position="1035"/>
    </location>
</feature>
<dbReference type="GO" id="GO:0008270">
    <property type="term" value="F:zinc ion binding"/>
    <property type="evidence" value="ECO:0007669"/>
    <property type="project" value="UniProtKB-KW"/>
</dbReference>
<evidence type="ECO:0000256" key="10">
    <source>
        <dbReference type="SAM" id="MobiDB-lite"/>
    </source>
</evidence>
<dbReference type="Pfam" id="PF13831">
    <property type="entry name" value="PHD_2"/>
    <property type="match status" value="1"/>
</dbReference>
<proteinExistence type="predicted"/>
<dbReference type="CDD" id="cd15574">
    <property type="entry name" value="PHD_AF10_AF17"/>
    <property type="match status" value="1"/>
</dbReference>